<proteinExistence type="predicted"/>
<sequence length="116" mass="12966">MVRMAGTGHMDVHGTCAGMVRMAGTGHMDVHGTCAKNSRVKRMVRMAGTGHMARVSQLRRHGAHGWYWTHGRAWHMRWYWTGMVRLAGTGHMDVHGTCAGTGHMDVAKRGRFWPRG</sequence>
<name>Q8W5G8_ORYSJ</name>
<dbReference type="EMBL" id="AC090713">
    <property type="protein sequence ID" value="AAL34121.1"/>
    <property type="molecule type" value="Genomic_DNA"/>
</dbReference>
<dbReference type="AlphaFoldDB" id="Q8W5G8"/>
<protein>
    <submittedName>
        <fullName evidence="1">Uncharacterized protein</fullName>
    </submittedName>
</protein>
<accession>Q8W5G8</accession>
<dbReference type="Proteomes" id="UP000000763">
    <property type="component" value="Chromosome 3"/>
</dbReference>
<evidence type="ECO:0000313" key="1">
    <source>
        <dbReference type="EMBL" id="AAL34121.1"/>
    </source>
</evidence>
<gene>
    <name evidence="1" type="primary">OSJNBa0002J24.18</name>
</gene>
<reference evidence="2" key="1">
    <citation type="journal article" date="2005" name="Nature">
        <title>The map-based sequence of the rice genome.</title>
        <authorList>
            <consortium name="International rice genome sequencing project (IRGSP)"/>
            <person name="Matsumoto T."/>
            <person name="Wu J."/>
            <person name="Kanamori H."/>
            <person name="Katayose Y."/>
            <person name="Fujisawa M."/>
            <person name="Namiki N."/>
            <person name="Mizuno H."/>
            <person name="Yamamoto K."/>
            <person name="Antonio B.A."/>
            <person name="Baba T."/>
            <person name="Sakata K."/>
            <person name="Nagamura Y."/>
            <person name="Aoki H."/>
            <person name="Arikawa K."/>
            <person name="Arita K."/>
            <person name="Bito T."/>
            <person name="Chiden Y."/>
            <person name="Fujitsuka N."/>
            <person name="Fukunaka R."/>
            <person name="Hamada M."/>
            <person name="Harada C."/>
            <person name="Hayashi A."/>
            <person name="Hijishita S."/>
            <person name="Honda M."/>
            <person name="Hosokawa S."/>
            <person name="Ichikawa Y."/>
            <person name="Idonuma A."/>
            <person name="Iijima M."/>
            <person name="Ikeda M."/>
            <person name="Ikeno M."/>
            <person name="Ito K."/>
            <person name="Ito S."/>
            <person name="Ito T."/>
            <person name="Ito Y."/>
            <person name="Ito Y."/>
            <person name="Iwabuchi A."/>
            <person name="Kamiya K."/>
            <person name="Karasawa W."/>
            <person name="Kurita K."/>
            <person name="Katagiri S."/>
            <person name="Kikuta A."/>
            <person name="Kobayashi H."/>
            <person name="Kobayashi N."/>
            <person name="Machita K."/>
            <person name="Maehara T."/>
            <person name="Masukawa M."/>
            <person name="Mizubayashi T."/>
            <person name="Mukai Y."/>
            <person name="Nagasaki H."/>
            <person name="Nagata Y."/>
            <person name="Naito S."/>
            <person name="Nakashima M."/>
            <person name="Nakama Y."/>
            <person name="Nakamichi Y."/>
            <person name="Nakamura M."/>
            <person name="Meguro A."/>
            <person name="Negishi M."/>
            <person name="Ohta I."/>
            <person name="Ohta T."/>
            <person name="Okamoto M."/>
            <person name="Ono N."/>
            <person name="Saji S."/>
            <person name="Sakaguchi M."/>
            <person name="Sakai K."/>
            <person name="Shibata M."/>
            <person name="Shimokawa T."/>
            <person name="Song J."/>
            <person name="Takazaki Y."/>
            <person name="Terasawa K."/>
            <person name="Tsugane M."/>
            <person name="Tsuji K."/>
            <person name="Ueda S."/>
            <person name="Waki K."/>
            <person name="Yamagata H."/>
            <person name="Yamamoto M."/>
            <person name="Yamamoto S."/>
            <person name="Yamane H."/>
            <person name="Yoshiki S."/>
            <person name="Yoshihara R."/>
            <person name="Yukawa K."/>
            <person name="Zhong H."/>
            <person name="Yano M."/>
            <person name="Yuan Q."/>
            <person name="Ouyang S."/>
            <person name="Liu J."/>
            <person name="Jones K.M."/>
            <person name="Gansberger K."/>
            <person name="Moffat K."/>
            <person name="Hill J."/>
            <person name="Bera J."/>
            <person name="Fadrosh D."/>
            <person name="Jin S."/>
            <person name="Johri S."/>
            <person name="Kim M."/>
            <person name="Overton L."/>
            <person name="Reardon M."/>
            <person name="Tsitrin T."/>
            <person name="Vuong H."/>
            <person name="Weaver B."/>
            <person name="Ciecko A."/>
            <person name="Tallon L."/>
            <person name="Jackson J."/>
            <person name="Pai G."/>
            <person name="Aken S.V."/>
            <person name="Utterback T."/>
            <person name="Reidmuller S."/>
            <person name="Feldblyum T."/>
            <person name="Hsiao J."/>
            <person name="Zismann V."/>
            <person name="Iobst S."/>
            <person name="de Vazeille A.R."/>
            <person name="Buell C.R."/>
            <person name="Ying K."/>
            <person name="Li Y."/>
            <person name="Lu T."/>
            <person name="Huang Y."/>
            <person name="Zhao Q."/>
            <person name="Feng Q."/>
            <person name="Zhang L."/>
            <person name="Zhu J."/>
            <person name="Weng Q."/>
            <person name="Mu J."/>
            <person name="Lu Y."/>
            <person name="Fan D."/>
            <person name="Liu Y."/>
            <person name="Guan J."/>
            <person name="Zhang Y."/>
            <person name="Yu S."/>
            <person name="Liu X."/>
            <person name="Zhang Y."/>
            <person name="Hong G."/>
            <person name="Han B."/>
            <person name="Choisne N."/>
            <person name="Demange N."/>
            <person name="Orjeda G."/>
            <person name="Samain S."/>
            <person name="Cattolico L."/>
            <person name="Pelletier E."/>
            <person name="Couloux A."/>
            <person name="Segurens B."/>
            <person name="Wincker P."/>
            <person name="D'Hont A."/>
            <person name="Scarpelli C."/>
            <person name="Weissenbach J."/>
            <person name="Salanoubat M."/>
            <person name="Quetier F."/>
            <person name="Yu Y."/>
            <person name="Kim H.R."/>
            <person name="Rambo T."/>
            <person name="Currie J."/>
            <person name="Collura K."/>
            <person name="Luo M."/>
            <person name="Yang T."/>
            <person name="Ammiraju J.S.S."/>
            <person name="Engler F."/>
            <person name="Soderlund C."/>
            <person name="Wing R.A."/>
            <person name="Palmer L.E."/>
            <person name="de la Bastide M."/>
            <person name="Spiegel L."/>
            <person name="Nascimento L."/>
            <person name="Zutavern T."/>
            <person name="O'Shaughnessy A."/>
            <person name="Dike S."/>
            <person name="Dedhia N."/>
            <person name="Preston R."/>
            <person name="Balija V."/>
            <person name="McCombie W.R."/>
            <person name="Chow T."/>
            <person name="Chen H."/>
            <person name="Chung M."/>
            <person name="Chen C."/>
            <person name="Shaw J."/>
            <person name="Wu H."/>
            <person name="Hsiao K."/>
            <person name="Chao Y."/>
            <person name="Chu M."/>
            <person name="Cheng C."/>
            <person name="Hour A."/>
            <person name="Lee P."/>
            <person name="Lin S."/>
            <person name="Lin Y."/>
            <person name="Liou J."/>
            <person name="Liu S."/>
            <person name="Hsing Y."/>
            <person name="Raghuvanshi S."/>
            <person name="Mohanty A."/>
            <person name="Bharti A.K."/>
            <person name="Gaur A."/>
            <person name="Gupta V."/>
            <person name="Kumar D."/>
            <person name="Ravi V."/>
            <person name="Vij S."/>
            <person name="Kapur A."/>
            <person name="Khurana P."/>
            <person name="Khurana P."/>
            <person name="Khurana J.P."/>
            <person name="Tyagi A.K."/>
            <person name="Gaikwad K."/>
            <person name="Singh A."/>
            <person name="Dalal V."/>
            <person name="Srivastava S."/>
            <person name="Dixit A."/>
            <person name="Pal A.K."/>
            <person name="Ghazi I.A."/>
            <person name="Yadav M."/>
            <person name="Pandit A."/>
            <person name="Bhargava A."/>
            <person name="Sureshbabu K."/>
            <person name="Batra K."/>
            <person name="Sharma T.R."/>
            <person name="Mohapatra T."/>
            <person name="Singh N.K."/>
            <person name="Messing J."/>
            <person name="Nelson A.B."/>
            <person name="Fuks G."/>
            <person name="Kavchok S."/>
            <person name="Keizer G."/>
            <person name="Linton E."/>
            <person name="Llaca V."/>
            <person name="Song R."/>
            <person name="Tanyolac B."/>
            <person name="Young S."/>
            <person name="Ho-Il K."/>
            <person name="Hahn J.H."/>
            <person name="Sangsakoo G."/>
            <person name="Vanavichit A."/>
            <person name="de Mattos Luiz.A.T."/>
            <person name="Zimmer P.D."/>
            <person name="Malone G."/>
            <person name="Dellagostin O."/>
            <person name="de Oliveira A.C."/>
            <person name="Bevan M."/>
            <person name="Bancroft I."/>
            <person name="Minx P."/>
            <person name="Cordum H."/>
            <person name="Wilson R."/>
            <person name="Cheng Z."/>
            <person name="Jin W."/>
            <person name="Jiang J."/>
            <person name="Leong S.A."/>
            <person name="Iwama H."/>
            <person name="Gojobori T."/>
            <person name="Itoh T."/>
            <person name="Niimura Y."/>
            <person name="Fujii Y."/>
            <person name="Habara T."/>
            <person name="Sakai H."/>
            <person name="Sato Y."/>
            <person name="Wilson G."/>
            <person name="Kumar K."/>
            <person name="McCouch S."/>
            <person name="Juretic N."/>
            <person name="Hoen D."/>
            <person name="Wright S."/>
            <person name="Bruskiewich R."/>
            <person name="Bureau T."/>
            <person name="Miyao A."/>
            <person name="Hirochika H."/>
            <person name="Nishikawa T."/>
            <person name="Kadowaki K."/>
            <person name="Sugiura M."/>
            <person name="Burr B."/>
            <person name="Sasaki T."/>
        </authorList>
    </citation>
    <scope>NUCLEOTIDE SEQUENCE [LARGE SCALE GENOMIC DNA]</scope>
    <source>
        <strain evidence="2">cv. Nipponbare</strain>
    </source>
</reference>
<evidence type="ECO:0000313" key="2">
    <source>
        <dbReference type="Proteomes" id="UP000000763"/>
    </source>
</evidence>
<reference evidence="2" key="2">
    <citation type="journal article" date="2008" name="Nucleic Acids Res.">
        <title>The rice annotation project database (RAP-DB): 2008 update.</title>
        <authorList>
            <consortium name="The rice annotation project (RAP)"/>
        </authorList>
    </citation>
    <scope>GENOME REANNOTATION</scope>
    <source>
        <strain evidence="2">cv. Nipponbare</strain>
    </source>
</reference>
<organism evidence="1 2">
    <name type="scientific">Oryza sativa subsp. japonica</name>
    <name type="common">Rice</name>
    <dbReference type="NCBI Taxonomy" id="39947"/>
    <lineage>
        <taxon>Eukaryota</taxon>
        <taxon>Viridiplantae</taxon>
        <taxon>Streptophyta</taxon>
        <taxon>Embryophyta</taxon>
        <taxon>Tracheophyta</taxon>
        <taxon>Spermatophyta</taxon>
        <taxon>Magnoliopsida</taxon>
        <taxon>Liliopsida</taxon>
        <taxon>Poales</taxon>
        <taxon>Poaceae</taxon>
        <taxon>BOP clade</taxon>
        <taxon>Oryzoideae</taxon>
        <taxon>Oryzeae</taxon>
        <taxon>Oryzinae</taxon>
        <taxon>Oryza</taxon>
        <taxon>Oryza sativa</taxon>
    </lineage>
</organism>